<dbReference type="Pfam" id="PF00196">
    <property type="entry name" value="GerE"/>
    <property type="match status" value="1"/>
</dbReference>
<evidence type="ECO:0000313" key="3">
    <source>
        <dbReference type="EMBL" id="QWB24177.1"/>
    </source>
</evidence>
<dbReference type="PROSITE" id="PS50043">
    <property type="entry name" value="HTH_LUXR_2"/>
    <property type="match status" value="1"/>
</dbReference>
<keyword evidence="4" id="KW-1185">Reference proteome</keyword>
<dbReference type="InterPro" id="IPR016032">
    <property type="entry name" value="Sig_transdc_resp-reg_C-effctor"/>
</dbReference>
<dbReference type="RefSeq" id="WP_215120027.1">
    <property type="nucleotide sequence ID" value="NZ_CBDRKV010000027.1"/>
</dbReference>
<evidence type="ECO:0000313" key="4">
    <source>
        <dbReference type="Proteomes" id="UP000679629"/>
    </source>
</evidence>
<name>A0ABX8FT27_9ACTN</name>
<reference evidence="4" key="1">
    <citation type="submission" date="2021-05" db="EMBL/GenBank/DDBJ databases">
        <title>Direct Submission.</title>
        <authorList>
            <person name="Li K."/>
            <person name="Gao J."/>
        </authorList>
    </citation>
    <scope>NUCLEOTIDE SEQUENCE [LARGE SCALE GENOMIC DNA]</scope>
    <source>
        <strain evidence="4">MG62</strain>
    </source>
</reference>
<dbReference type="SUPFAM" id="SSF46894">
    <property type="entry name" value="C-terminal effector domain of the bipartite response regulators"/>
    <property type="match status" value="1"/>
</dbReference>
<dbReference type="Gene3D" id="1.10.10.10">
    <property type="entry name" value="Winged helix-like DNA-binding domain superfamily/Winged helix DNA-binding domain"/>
    <property type="match status" value="1"/>
</dbReference>
<dbReference type="EMBL" id="CP075896">
    <property type="protein sequence ID" value="QWB24177.1"/>
    <property type="molecule type" value="Genomic_DNA"/>
</dbReference>
<dbReference type="Proteomes" id="UP000679629">
    <property type="component" value="Chromosome"/>
</dbReference>
<feature type="domain" description="HTH luxR-type" evidence="2">
    <location>
        <begin position="266"/>
        <end position="331"/>
    </location>
</feature>
<organism evidence="3 4">
    <name type="scientific">Streptomyces koelreuteriae</name>
    <dbReference type="NCBI Taxonomy" id="2838015"/>
    <lineage>
        <taxon>Bacteria</taxon>
        <taxon>Bacillati</taxon>
        <taxon>Actinomycetota</taxon>
        <taxon>Actinomycetes</taxon>
        <taxon>Kitasatosporales</taxon>
        <taxon>Streptomycetaceae</taxon>
        <taxon>Streptomyces</taxon>
    </lineage>
</organism>
<dbReference type="InterPro" id="IPR000792">
    <property type="entry name" value="Tscrpt_reg_LuxR_C"/>
</dbReference>
<accession>A0ABX8FT27</accession>
<evidence type="ECO:0000256" key="1">
    <source>
        <dbReference type="SAM" id="MobiDB-lite"/>
    </source>
</evidence>
<sequence>MGNPLAFLGVNEEEERLYRTLLRRGSSSPASGTQEPGPDSHPPFEESALDRLVALGIATRNTQGAVRPVPPPRAVDALIDGRLRRLREELESEATRHSVIESLFLERLTAPSSPRSDAADGGQMITQLHGIEAVREAIDELTFFARTEDLTTEPTGVLTEESIAVSHPINMRLLRRGVRMRMIMGSAIMQDDTTLTYMRELVSHGAEVRISHHPIERVIIVDRSAALTPINPAHTSVGALLVREPGLVATLVTLFERMWEAAEELPGEDADMPSDIEREILALLREADKDETAARRLGVSVRTYRKHLSTIMRRLGAANRVEAALLAHEKGWLS</sequence>
<protein>
    <submittedName>
        <fullName evidence="3">Helix-turn-helix transcriptional regulator</fullName>
    </submittedName>
</protein>
<dbReference type="InterPro" id="IPR036388">
    <property type="entry name" value="WH-like_DNA-bd_sf"/>
</dbReference>
<dbReference type="SUPFAM" id="SSF56024">
    <property type="entry name" value="Phospholipase D/nuclease"/>
    <property type="match status" value="1"/>
</dbReference>
<dbReference type="InterPro" id="IPR051797">
    <property type="entry name" value="TrmB-like"/>
</dbReference>
<feature type="region of interest" description="Disordered" evidence="1">
    <location>
        <begin position="22"/>
        <end position="45"/>
    </location>
</feature>
<evidence type="ECO:0000259" key="2">
    <source>
        <dbReference type="PROSITE" id="PS50043"/>
    </source>
</evidence>
<dbReference type="PANTHER" id="PTHR34293">
    <property type="entry name" value="HTH-TYPE TRANSCRIPTIONAL REGULATOR TRMBL2"/>
    <property type="match status" value="1"/>
</dbReference>
<feature type="compositionally biased region" description="Polar residues" evidence="1">
    <location>
        <begin position="25"/>
        <end position="34"/>
    </location>
</feature>
<proteinExistence type="predicted"/>
<dbReference type="SMART" id="SM00421">
    <property type="entry name" value="HTH_LUXR"/>
    <property type="match status" value="1"/>
</dbReference>
<dbReference type="Gene3D" id="3.30.870.10">
    <property type="entry name" value="Endonuclease Chain A"/>
    <property type="match status" value="1"/>
</dbReference>
<gene>
    <name evidence="3" type="ORF">KJK29_17090</name>
</gene>
<dbReference type="CDD" id="cd06170">
    <property type="entry name" value="LuxR_C_like"/>
    <property type="match status" value="1"/>
</dbReference>
<dbReference type="PANTHER" id="PTHR34293:SF1">
    <property type="entry name" value="HTH-TYPE TRANSCRIPTIONAL REGULATOR TRMBL2"/>
    <property type="match status" value="1"/>
</dbReference>